<evidence type="ECO:0000313" key="3">
    <source>
        <dbReference type="Proteomes" id="UP000730482"/>
    </source>
</evidence>
<accession>A0ABS5L6L4</accession>
<dbReference type="RefSeq" id="WP_212021054.1">
    <property type="nucleotide sequence ID" value="NZ_JAAFYZ010000306.1"/>
</dbReference>
<dbReference type="Pfam" id="PF10615">
    <property type="entry name" value="DUF2470"/>
    <property type="match status" value="1"/>
</dbReference>
<dbReference type="SUPFAM" id="SSF50475">
    <property type="entry name" value="FMN-binding split barrel"/>
    <property type="match status" value="1"/>
</dbReference>
<feature type="domain" description="DUF2470" evidence="1">
    <location>
        <begin position="209"/>
        <end position="286"/>
    </location>
</feature>
<dbReference type="Proteomes" id="UP000730482">
    <property type="component" value="Unassembled WGS sequence"/>
</dbReference>
<sequence length="306" mass="32887">MSRRVERAATACADQGCGRWCRHGDAVPAKPTGASRARTLATGSSSALLVIPGLTVVDPLSMLPARRTVTAEADIVLRLPAGSPAVRAVRHAEADEVVAVLELTDIAPVAVADRVRSRARIAGWLTPVPDGADAGLLEECGLLEERGSLDGHGSLEEHGSLDERGPLADHSLLRLEVGEIWLEDAWGTELVEPDDFAAAEPDPLAAHEADLLQHLAAAHGTELGWLCALVDRRRAASGVPQEVVPLALDRFGLRIRFSDRDGSFDARFQFPSPVTEVSQLRQAVRALFEESWYATDPVRRTGDPLF</sequence>
<organism evidence="2 3">
    <name type="scientific">Catenulispora pinistramenti</name>
    <dbReference type="NCBI Taxonomy" id="2705254"/>
    <lineage>
        <taxon>Bacteria</taxon>
        <taxon>Bacillati</taxon>
        <taxon>Actinomycetota</taxon>
        <taxon>Actinomycetes</taxon>
        <taxon>Catenulisporales</taxon>
        <taxon>Catenulisporaceae</taxon>
        <taxon>Catenulispora</taxon>
    </lineage>
</organism>
<gene>
    <name evidence="2" type="ORF">KGQ19_44740</name>
</gene>
<dbReference type="InterPro" id="IPR019595">
    <property type="entry name" value="DUF2470"/>
</dbReference>
<name>A0ABS5L6L4_9ACTN</name>
<evidence type="ECO:0000259" key="1">
    <source>
        <dbReference type="Pfam" id="PF10615"/>
    </source>
</evidence>
<evidence type="ECO:0000313" key="2">
    <source>
        <dbReference type="EMBL" id="MBS2553985.1"/>
    </source>
</evidence>
<keyword evidence="3" id="KW-1185">Reference proteome</keyword>
<comment type="caution">
    <text evidence="2">The sequence shown here is derived from an EMBL/GenBank/DDBJ whole genome shotgun (WGS) entry which is preliminary data.</text>
</comment>
<proteinExistence type="predicted"/>
<dbReference type="EMBL" id="JAAFYZ010000306">
    <property type="protein sequence ID" value="MBS2553985.1"/>
    <property type="molecule type" value="Genomic_DNA"/>
</dbReference>
<protein>
    <recommendedName>
        <fullName evidence="1">DUF2470 domain-containing protein</fullName>
    </recommendedName>
</protein>
<dbReference type="Gene3D" id="3.20.180.10">
    <property type="entry name" value="PNP-oxidase-like"/>
    <property type="match status" value="1"/>
</dbReference>
<reference evidence="2 3" key="1">
    <citation type="submission" date="2020-02" db="EMBL/GenBank/DDBJ databases">
        <title>Acidophilic actinobacteria isolated from forest soil.</title>
        <authorList>
            <person name="Golinska P."/>
        </authorList>
    </citation>
    <scope>NUCLEOTIDE SEQUENCE [LARGE SCALE GENOMIC DNA]</scope>
    <source>
        <strain evidence="2 3">NL8</strain>
    </source>
</reference>
<dbReference type="InterPro" id="IPR037119">
    <property type="entry name" value="Haem_oxidase_HugZ-like_sf"/>
</dbReference>